<evidence type="ECO:0000313" key="6">
    <source>
        <dbReference type="EMBL" id="KRG72603.1"/>
    </source>
</evidence>
<keyword evidence="3" id="KW-0238">DNA-binding</keyword>
<comment type="caution">
    <text evidence="6">The sequence shown here is derived from an EMBL/GenBank/DDBJ whole genome shotgun (WGS) entry which is preliminary data.</text>
</comment>
<dbReference type="InterPro" id="IPR010982">
    <property type="entry name" value="Lambda_DNA-bd_dom_sf"/>
</dbReference>
<evidence type="ECO:0000259" key="5">
    <source>
        <dbReference type="PROSITE" id="PS50932"/>
    </source>
</evidence>
<dbReference type="OrthoDB" id="9798934at2"/>
<name>A0A0R0CTC5_9GAMM</name>
<evidence type="ECO:0000313" key="7">
    <source>
        <dbReference type="Proteomes" id="UP000051863"/>
    </source>
</evidence>
<dbReference type="SUPFAM" id="SSF53822">
    <property type="entry name" value="Periplasmic binding protein-like I"/>
    <property type="match status" value="1"/>
</dbReference>
<dbReference type="PANTHER" id="PTHR30146:SF151">
    <property type="entry name" value="HTH-TYPE TRANSCRIPTIONAL REPRESSOR CYTR"/>
    <property type="match status" value="1"/>
</dbReference>
<evidence type="ECO:0000256" key="2">
    <source>
        <dbReference type="ARBA" id="ARBA00023015"/>
    </source>
</evidence>
<dbReference type="PROSITE" id="PS50932">
    <property type="entry name" value="HTH_LACI_2"/>
    <property type="match status" value="1"/>
</dbReference>
<dbReference type="RefSeq" id="WP_057626076.1">
    <property type="nucleotide sequence ID" value="NZ_LDJJ01000002.1"/>
</dbReference>
<dbReference type="PRINTS" id="PR00036">
    <property type="entry name" value="HTHLACI"/>
</dbReference>
<dbReference type="InterPro" id="IPR000843">
    <property type="entry name" value="HTH_LacI"/>
</dbReference>
<dbReference type="Gene3D" id="3.40.50.2300">
    <property type="match status" value="2"/>
</dbReference>
<keyword evidence="7" id="KW-1185">Reference proteome</keyword>
<feature type="domain" description="HTH lacI-type" evidence="5">
    <location>
        <begin position="6"/>
        <end position="60"/>
    </location>
</feature>
<dbReference type="CDD" id="cd01392">
    <property type="entry name" value="HTH_LacI"/>
    <property type="match status" value="1"/>
</dbReference>
<dbReference type="Pfam" id="PF13377">
    <property type="entry name" value="Peripla_BP_3"/>
    <property type="match status" value="1"/>
</dbReference>
<dbReference type="InterPro" id="IPR046335">
    <property type="entry name" value="LacI/GalR-like_sensor"/>
</dbReference>
<dbReference type="GO" id="GO:0000976">
    <property type="term" value="F:transcription cis-regulatory region binding"/>
    <property type="evidence" value="ECO:0007669"/>
    <property type="project" value="TreeGrafter"/>
</dbReference>
<protein>
    <submittedName>
        <fullName evidence="6">LacI family transcriptional regulator</fullName>
    </submittedName>
</protein>
<proteinExistence type="predicted"/>
<dbReference type="CDD" id="cd06267">
    <property type="entry name" value="PBP1_LacI_sugar_binding-like"/>
    <property type="match status" value="1"/>
</dbReference>
<dbReference type="SMART" id="SM00354">
    <property type="entry name" value="HTH_LACI"/>
    <property type="match status" value="1"/>
</dbReference>
<dbReference type="Gene3D" id="1.10.260.40">
    <property type="entry name" value="lambda repressor-like DNA-binding domains"/>
    <property type="match status" value="1"/>
</dbReference>
<keyword evidence="2" id="KW-0805">Transcription regulation</keyword>
<dbReference type="SUPFAM" id="SSF47413">
    <property type="entry name" value="lambda repressor-like DNA-binding domains"/>
    <property type="match status" value="1"/>
</dbReference>
<dbReference type="EMBL" id="LDJJ01000002">
    <property type="protein sequence ID" value="KRG72603.1"/>
    <property type="molecule type" value="Genomic_DNA"/>
</dbReference>
<reference evidence="6 7" key="1">
    <citation type="submission" date="2015-05" db="EMBL/GenBank/DDBJ databases">
        <title>Genome sequencing and analysis of members of genus Stenotrophomonas.</title>
        <authorList>
            <person name="Patil P.P."/>
            <person name="Midha S."/>
            <person name="Patil P.B."/>
        </authorList>
    </citation>
    <scope>NUCLEOTIDE SEQUENCE [LARGE SCALE GENOMIC DNA]</scope>
    <source>
        <strain evidence="6 7">DSM 18941</strain>
    </source>
</reference>
<dbReference type="InterPro" id="IPR028082">
    <property type="entry name" value="Peripla_BP_I"/>
</dbReference>
<accession>A0A0R0CTC5</accession>
<dbReference type="PATRIC" id="fig|405446.3.peg.740"/>
<dbReference type="PANTHER" id="PTHR30146">
    <property type="entry name" value="LACI-RELATED TRANSCRIPTIONAL REPRESSOR"/>
    <property type="match status" value="1"/>
</dbReference>
<evidence type="ECO:0000256" key="1">
    <source>
        <dbReference type="ARBA" id="ARBA00022491"/>
    </source>
</evidence>
<dbReference type="Proteomes" id="UP000051863">
    <property type="component" value="Unassembled WGS sequence"/>
</dbReference>
<dbReference type="GO" id="GO:0003700">
    <property type="term" value="F:DNA-binding transcription factor activity"/>
    <property type="evidence" value="ECO:0007669"/>
    <property type="project" value="TreeGrafter"/>
</dbReference>
<sequence>MAKSAITIKDVAREANVSVATVSRALNGHDNVAAPVRALVLEVAKRLRYSPHAAARSLSSRSTQTVGLVLPDLYGEFFSELMRGIDGVASAHRRHLLVSSYHGEQKQQGAVLQAMRGRVDGLLVLSPFAGDPDFLIDNLPPALPTVLINTPLAEEHYPVFSIDDHAGALAMTRHLLDAGHRRIAFIAGPVHNHDAQQRLHGFRAAMAAFDGKVEAIELPGNFDEASGHQAGLALLARPSLPDAVFAANDMMALGCLYAFSQAGVKVPAQVALAGYDDIPLARFVHPALTTMQVSIAELGERAMLQLVQMIDSAQAQTAPAVTLVPTLVVRDSTAACDLPAPGDRPG</sequence>
<dbReference type="PROSITE" id="PS00356">
    <property type="entry name" value="HTH_LACI_1"/>
    <property type="match status" value="1"/>
</dbReference>
<keyword evidence="4" id="KW-0804">Transcription</keyword>
<evidence type="ECO:0000256" key="3">
    <source>
        <dbReference type="ARBA" id="ARBA00023125"/>
    </source>
</evidence>
<dbReference type="Pfam" id="PF00356">
    <property type="entry name" value="LacI"/>
    <property type="match status" value="1"/>
</dbReference>
<gene>
    <name evidence="6" type="ORF">ABB27_00180</name>
</gene>
<keyword evidence="1" id="KW-0678">Repressor</keyword>
<evidence type="ECO:0000256" key="4">
    <source>
        <dbReference type="ARBA" id="ARBA00023163"/>
    </source>
</evidence>
<dbReference type="AlphaFoldDB" id="A0A0R0CTC5"/>
<organism evidence="6 7">
    <name type="scientific">Stenotrophomonas terrae</name>
    <dbReference type="NCBI Taxonomy" id="405446"/>
    <lineage>
        <taxon>Bacteria</taxon>
        <taxon>Pseudomonadati</taxon>
        <taxon>Pseudomonadota</taxon>
        <taxon>Gammaproteobacteria</taxon>
        <taxon>Lysobacterales</taxon>
        <taxon>Lysobacteraceae</taxon>
        <taxon>Stenotrophomonas</taxon>
    </lineage>
</organism>